<evidence type="ECO:0000313" key="1">
    <source>
        <dbReference type="EMBL" id="KAI3701562.1"/>
    </source>
</evidence>
<comment type="caution">
    <text evidence="1">The sequence shown here is derived from an EMBL/GenBank/DDBJ whole genome shotgun (WGS) entry which is preliminary data.</text>
</comment>
<organism evidence="1 2">
    <name type="scientific">Arctium lappa</name>
    <name type="common">Greater burdock</name>
    <name type="synonym">Lappa major</name>
    <dbReference type="NCBI Taxonomy" id="4217"/>
    <lineage>
        <taxon>Eukaryota</taxon>
        <taxon>Viridiplantae</taxon>
        <taxon>Streptophyta</taxon>
        <taxon>Embryophyta</taxon>
        <taxon>Tracheophyta</taxon>
        <taxon>Spermatophyta</taxon>
        <taxon>Magnoliopsida</taxon>
        <taxon>eudicotyledons</taxon>
        <taxon>Gunneridae</taxon>
        <taxon>Pentapetalae</taxon>
        <taxon>asterids</taxon>
        <taxon>campanulids</taxon>
        <taxon>Asterales</taxon>
        <taxon>Asteraceae</taxon>
        <taxon>Carduoideae</taxon>
        <taxon>Cardueae</taxon>
        <taxon>Arctiinae</taxon>
        <taxon>Arctium</taxon>
    </lineage>
</organism>
<name>A0ACB8ZVI6_ARCLA</name>
<reference evidence="1 2" key="2">
    <citation type="journal article" date="2022" name="Mol. Ecol. Resour.">
        <title>The genomes of chicory, endive, great burdock and yacon provide insights into Asteraceae paleo-polyploidization history and plant inulin production.</title>
        <authorList>
            <person name="Fan W."/>
            <person name="Wang S."/>
            <person name="Wang H."/>
            <person name="Wang A."/>
            <person name="Jiang F."/>
            <person name="Liu H."/>
            <person name="Zhao H."/>
            <person name="Xu D."/>
            <person name="Zhang Y."/>
        </authorList>
    </citation>
    <scope>NUCLEOTIDE SEQUENCE [LARGE SCALE GENOMIC DNA]</scope>
    <source>
        <strain evidence="2">cv. Niubang</strain>
    </source>
</reference>
<reference evidence="2" key="1">
    <citation type="journal article" date="2022" name="Mol. Ecol. Resour.">
        <title>The genomes of chicory, endive, great burdock and yacon provide insights into Asteraceae palaeo-polyploidization history and plant inulin production.</title>
        <authorList>
            <person name="Fan W."/>
            <person name="Wang S."/>
            <person name="Wang H."/>
            <person name="Wang A."/>
            <person name="Jiang F."/>
            <person name="Liu H."/>
            <person name="Zhao H."/>
            <person name="Xu D."/>
            <person name="Zhang Y."/>
        </authorList>
    </citation>
    <scope>NUCLEOTIDE SEQUENCE [LARGE SCALE GENOMIC DNA]</scope>
    <source>
        <strain evidence="2">cv. Niubang</strain>
    </source>
</reference>
<accession>A0ACB8ZVI6</accession>
<protein>
    <submittedName>
        <fullName evidence="1">Uncharacterized protein</fullName>
    </submittedName>
</protein>
<gene>
    <name evidence="1" type="ORF">L6452_26741</name>
</gene>
<sequence>MTIFSLLLLLFLSLTNTSTPQQTWIKAGFWYTGSEFPVPNINSALFTHLICAFAYIDPSTHKLFLRDSDEPYISTFTSTIKRTNPSVTPLLSIWTQNGYYADIENSTDFLTMTENPAYRKSFIESSIKTARIYGFEGLDLSVSTLLSTKGNMTNLGTLFNEFRAAVDTELTHDRAKLILTMWGHYSPELDSVSYPVDSVHKNFDWVHVRSYDFHTPLTDNFTAGHAALYDPSSRVNTDYGINEWIRRGLPANKLVLGLAYHGYAWTLVDPRDNRIGAPAKGLAITRDGSMSYEYIRMYLKSYRINTVYNSSYVVNYCAIGSFWIGFDDQEAIRTKVAYAKKKGLLGYNVWQVPNDYNWELSKAAAQEEDKYRHRKRLMVITLSTVACIILLLGYIICHLRRRIISKVKQMMNRGKSSSHNQQVISFADIREATNNFSEENKLGEGGYGPVYKGRLSNGQEIAVKRLSHDSKQGLEEFKNEVTIATRLQHVNLVKLLGFCTEREEKMLIYEYMPNKSLDFYLFDFGIARSFQNNEIEASTDRIVGTYGCVPPEYIKEGVYSRKYDVYSFGVLLLQVLSGKKNYYVYGPHQNLSLLEYAYVLWKEGRGMEFIDPSLDDAFSRYKLTRCMQVALLCVEEKWEQRPSVLEVSAMLRNEYASVPMPRRPAFSTNKDDEEKKNGMTEELHSVDIATISQLLPR</sequence>
<evidence type="ECO:0000313" key="2">
    <source>
        <dbReference type="Proteomes" id="UP001055879"/>
    </source>
</evidence>
<dbReference type="EMBL" id="CM042055">
    <property type="protein sequence ID" value="KAI3701562.1"/>
    <property type="molecule type" value="Genomic_DNA"/>
</dbReference>
<dbReference type="Proteomes" id="UP001055879">
    <property type="component" value="Linkage Group LG09"/>
</dbReference>
<proteinExistence type="predicted"/>
<keyword evidence="2" id="KW-1185">Reference proteome</keyword>